<organism evidence="1 2">
    <name type="scientific">Haemaphysalis longicornis</name>
    <name type="common">Bush tick</name>
    <dbReference type="NCBI Taxonomy" id="44386"/>
    <lineage>
        <taxon>Eukaryota</taxon>
        <taxon>Metazoa</taxon>
        <taxon>Ecdysozoa</taxon>
        <taxon>Arthropoda</taxon>
        <taxon>Chelicerata</taxon>
        <taxon>Arachnida</taxon>
        <taxon>Acari</taxon>
        <taxon>Parasitiformes</taxon>
        <taxon>Ixodida</taxon>
        <taxon>Ixodoidea</taxon>
        <taxon>Ixodidae</taxon>
        <taxon>Haemaphysalinae</taxon>
        <taxon>Haemaphysalis</taxon>
    </lineage>
</organism>
<gene>
    <name evidence="1" type="ORF">HPB48_010548</name>
</gene>
<evidence type="ECO:0000313" key="2">
    <source>
        <dbReference type="Proteomes" id="UP000821853"/>
    </source>
</evidence>
<keyword evidence="2" id="KW-1185">Reference proteome</keyword>
<dbReference type="VEuPathDB" id="VectorBase:HLOH_045053"/>
<accession>A0A9J6H3Z3</accession>
<proteinExistence type="predicted"/>
<dbReference type="InterPro" id="IPR036052">
    <property type="entry name" value="TrpB-like_PALP_sf"/>
</dbReference>
<dbReference type="OrthoDB" id="6492459at2759"/>
<sequence>MLVEPSCGATLSAIYSGLASRLYREGRLQASPRRPLVAIVCGGSAATLRQLQDWKRLADLGEGHV</sequence>
<evidence type="ECO:0000313" key="1">
    <source>
        <dbReference type="EMBL" id="KAH9381729.1"/>
    </source>
</evidence>
<dbReference type="Gene3D" id="3.40.50.1100">
    <property type="match status" value="1"/>
</dbReference>
<comment type="caution">
    <text evidence="1">The sequence shown here is derived from an EMBL/GenBank/DDBJ whole genome shotgun (WGS) entry which is preliminary data.</text>
</comment>
<dbReference type="Proteomes" id="UP000821853">
    <property type="component" value="Chromosome 9"/>
</dbReference>
<reference evidence="1 2" key="1">
    <citation type="journal article" date="2020" name="Cell">
        <title>Large-Scale Comparative Analyses of Tick Genomes Elucidate Their Genetic Diversity and Vector Capacities.</title>
        <authorList>
            <consortium name="Tick Genome and Microbiome Consortium (TIGMIC)"/>
            <person name="Jia N."/>
            <person name="Wang J."/>
            <person name="Shi W."/>
            <person name="Du L."/>
            <person name="Sun Y."/>
            <person name="Zhan W."/>
            <person name="Jiang J.F."/>
            <person name="Wang Q."/>
            <person name="Zhang B."/>
            <person name="Ji P."/>
            <person name="Bell-Sakyi L."/>
            <person name="Cui X.M."/>
            <person name="Yuan T.T."/>
            <person name="Jiang B.G."/>
            <person name="Yang W.F."/>
            <person name="Lam T.T."/>
            <person name="Chang Q.C."/>
            <person name="Ding S.J."/>
            <person name="Wang X.J."/>
            <person name="Zhu J.G."/>
            <person name="Ruan X.D."/>
            <person name="Zhao L."/>
            <person name="Wei J.T."/>
            <person name="Ye R.Z."/>
            <person name="Que T.C."/>
            <person name="Du C.H."/>
            <person name="Zhou Y.H."/>
            <person name="Cheng J.X."/>
            <person name="Dai P.F."/>
            <person name="Guo W.B."/>
            <person name="Han X.H."/>
            <person name="Huang E.J."/>
            <person name="Li L.F."/>
            <person name="Wei W."/>
            <person name="Gao Y.C."/>
            <person name="Liu J.Z."/>
            <person name="Shao H.Z."/>
            <person name="Wang X."/>
            <person name="Wang C.C."/>
            <person name="Yang T.C."/>
            <person name="Huo Q.B."/>
            <person name="Li W."/>
            <person name="Chen H.Y."/>
            <person name="Chen S.E."/>
            <person name="Zhou L.G."/>
            <person name="Ni X.B."/>
            <person name="Tian J.H."/>
            <person name="Sheng Y."/>
            <person name="Liu T."/>
            <person name="Pan Y.S."/>
            <person name="Xia L.Y."/>
            <person name="Li J."/>
            <person name="Zhao F."/>
            <person name="Cao W.C."/>
        </authorList>
    </citation>
    <scope>NUCLEOTIDE SEQUENCE [LARGE SCALE GENOMIC DNA]</scope>
    <source>
        <strain evidence="1">HaeL-2018</strain>
    </source>
</reference>
<name>A0A9J6H3Z3_HAELO</name>
<dbReference type="EMBL" id="JABSTR010000011">
    <property type="protein sequence ID" value="KAH9381729.1"/>
    <property type="molecule type" value="Genomic_DNA"/>
</dbReference>
<protein>
    <submittedName>
        <fullName evidence="1">Uncharacterized protein</fullName>
    </submittedName>
</protein>
<dbReference type="AlphaFoldDB" id="A0A9J6H3Z3"/>